<dbReference type="InterPro" id="IPR045314">
    <property type="entry name" value="bZIP_plant_GBF1"/>
</dbReference>
<dbReference type="OrthoDB" id="551672at2759"/>
<dbReference type="GO" id="GO:0003700">
    <property type="term" value="F:DNA-binding transcription factor activity"/>
    <property type="evidence" value="ECO:0007669"/>
    <property type="project" value="InterPro"/>
</dbReference>
<dbReference type="Gene3D" id="1.20.5.170">
    <property type="match status" value="1"/>
</dbReference>
<dbReference type="STRING" id="35608.A0A2U1PND7"/>
<sequence>MEHITSDIFHNNFYVLKNVDGIQLTRLRYVHFISFFTYEEDLQNLMDERKKKRMLSNCESTRRSRKRKQQHLDDLTAQVSQFRKENN</sequence>
<evidence type="ECO:0000256" key="5">
    <source>
        <dbReference type="ARBA" id="ARBA00023242"/>
    </source>
</evidence>
<dbReference type="PANTHER" id="PTHR45764">
    <property type="entry name" value="BZIP TRANSCRIPTION FACTOR 44"/>
    <property type="match status" value="1"/>
</dbReference>
<reference evidence="8 9" key="1">
    <citation type="journal article" date="2018" name="Mol. Plant">
        <title>The genome of Artemisia annua provides insight into the evolution of Asteraceae family and artemisinin biosynthesis.</title>
        <authorList>
            <person name="Shen Q."/>
            <person name="Zhang L."/>
            <person name="Liao Z."/>
            <person name="Wang S."/>
            <person name="Yan T."/>
            <person name="Shi P."/>
            <person name="Liu M."/>
            <person name="Fu X."/>
            <person name="Pan Q."/>
            <person name="Wang Y."/>
            <person name="Lv Z."/>
            <person name="Lu X."/>
            <person name="Zhang F."/>
            <person name="Jiang W."/>
            <person name="Ma Y."/>
            <person name="Chen M."/>
            <person name="Hao X."/>
            <person name="Li L."/>
            <person name="Tang Y."/>
            <person name="Lv G."/>
            <person name="Zhou Y."/>
            <person name="Sun X."/>
            <person name="Brodelius P.E."/>
            <person name="Rose J.K.C."/>
            <person name="Tang K."/>
        </authorList>
    </citation>
    <scope>NUCLEOTIDE SEQUENCE [LARGE SCALE GENOMIC DNA]</scope>
    <source>
        <strain evidence="9">cv. Huhao1</strain>
        <tissue evidence="8">Leaf</tissue>
    </source>
</reference>
<gene>
    <name evidence="8" type="ORF">CTI12_AA133530</name>
</gene>
<dbReference type="FunFam" id="1.20.5.170:FF:000020">
    <property type="entry name" value="BZIP transcription factor"/>
    <property type="match status" value="1"/>
</dbReference>
<keyword evidence="5" id="KW-0539">Nucleus</keyword>
<comment type="caution">
    <text evidence="8">The sequence shown here is derived from an EMBL/GenBank/DDBJ whole genome shotgun (WGS) entry which is preliminary data.</text>
</comment>
<comment type="subcellular location">
    <subcellularLocation>
        <location evidence="1">Nucleus</location>
    </subcellularLocation>
</comment>
<evidence type="ECO:0000256" key="6">
    <source>
        <dbReference type="SAM" id="MobiDB-lite"/>
    </source>
</evidence>
<dbReference type="GO" id="GO:0000976">
    <property type="term" value="F:transcription cis-regulatory region binding"/>
    <property type="evidence" value="ECO:0007669"/>
    <property type="project" value="TreeGrafter"/>
</dbReference>
<dbReference type="GO" id="GO:0045893">
    <property type="term" value="P:positive regulation of DNA-templated transcription"/>
    <property type="evidence" value="ECO:0007669"/>
    <property type="project" value="TreeGrafter"/>
</dbReference>
<evidence type="ECO:0000256" key="4">
    <source>
        <dbReference type="ARBA" id="ARBA00023163"/>
    </source>
</evidence>
<evidence type="ECO:0000256" key="2">
    <source>
        <dbReference type="ARBA" id="ARBA00023015"/>
    </source>
</evidence>
<accession>A0A2U1PND7</accession>
<feature type="domain" description="BZIP" evidence="7">
    <location>
        <begin position="47"/>
        <end position="87"/>
    </location>
</feature>
<dbReference type="AlphaFoldDB" id="A0A2U1PND7"/>
<keyword evidence="3" id="KW-0238">DNA-binding</keyword>
<evidence type="ECO:0000256" key="3">
    <source>
        <dbReference type="ARBA" id="ARBA00023125"/>
    </source>
</evidence>
<dbReference type="Proteomes" id="UP000245207">
    <property type="component" value="Unassembled WGS sequence"/>
</dbReference>
<proteinExistence type="predicted"/>
<evidence type="ECO:0000259" key="7">
    <source>
        <dbReference type="PROSITE" id="PS50217"/>
    </source>
</evidence>
<organism evidence="8 9">
    <name type="scientific">Artemisia annua</name>
    <name type="common">Sweet wormwood</name>
    <dbReference type="NCBI Taxonomy" id="35608"/>
    <lineage>
        <taxon>Eukaryota</taxon>
        <taxon>Viridiplantae</taxon>
        <taxon>Streptophyta</taxon>
        <taxon>Embryophyta</taxon>
        <taxon>Tracheophyta</taxon>
        <taxon>Spermatophyta</taxon>
        <taxon>Magnoliopsida</taxon>
        <taxon>eudicotyledons</taxon>
        <taxon>Gunneridae</taxon>
        <taxon>Pentapetalae</taxon>
        <taxon>asterids</taxon>
        <taxon>campanulids</taxon>
        <taxon>Asterales</taxon>
        <taxon>Asteraceae</taxon>
        <taxon>Asteroideae</taxon>
        <taxon>Anthemideae</taxon>
        <taxon>Artemisiinae</taxon>
        <taxon>Artemisia</taxon>
    </lineage>
</organism>
<dbReference type="Pfam" id="PF00170">
    <property type="entry name" value="bZIP_1"/>
    <property type="match status" value="1"/>
</dbReference>
<keyword evidence="9" id="KW-1185">Reference proteome</keyword>
<dbReference type="SUPFAM" id="SSF57959">
    <property type="entry name" value="Leucine zipper domain"/>
    <property type="match status" value="1"/>
</dbReference>
<keyword evidence="4" id="KW-0804">Transcription</keyword>
<evidence type="ECO:0000313" key="9">
    <source>
        <dbReference type="Proteomes" id="UP000245207"/>
    </source>
</evidence>
<dbReference type="GO" id="GO:0046982">
    <property type="term" value="F:protein heterodimerization activity"/>
    <property type="evidence" value="ECO:0007669"/>
    <property type="project" value="UniProtKB-ARBA"/>
</dbReference>
<dbReference type="CDD" id="cd14702">
    <property type="entry name" value="bZIP_plant_GBF1"/>
    <property type="match status" value="1"/>
</dbReference>
<dbReference type="EMBL" id="PKPP01000929">
    <property type="protein sequence ID" value="PWA87281.1"/>
    <property type="molecule type" value="Genomic_DNA"/>
</dbReference>
<evidence type="ECO:0000256" key="1">
    <source>
        <dbReference type="ARBA" id="ARBA00004123"/>
    </source>
</evidence>
<dbReference type="InterPro" id="IPR004827">
    <property type="entry name" value="bZIP"/>
</dbReference>
<dbReference type="GO" id="GO:0005634">
    <property type="term" value="C:nucleus"/>
    <property type="evidence" value="ECO:0007669"/>
    <property type="project" value="UniProtKB-SubCell"/>
</dbReference>
<dbReference type="InterPro" id="IPR046347">
    <property type="entry name" value="bZIP_sf"/>
</dbReference>
<name>A0A2U1PND7_ARTAN</name>
<keyword evidence="2" id="KW-0805">Transcription regulation</keyword>
<feature type="region of interest" description="Disordered" evidence="6">
    <location>
        <begin position="53"/>
        <end position="87"/>
    </location>
</feature>
<evidence type="ECO:0000313" key="8">
    <source>
        <dbReference type="EMBL" id="PWA87281.1"/>
    </source>
</evidence>
<dbReference type="PROSITE" id="PS50217">
    <property type="entry name" value="BZIP"/>
    <property type="match status" value="1"/>
</dbReference>
<dbReference type="PANTHER" id="PTHR45764:SF72">
    <property type="entry name" value="BASIC LEUCINE-ZIPPER 2-RELATED"/>
    <property type="match status" value="1"/>
</dbReference>
<protein>
    <submittedName>
        <fullName evidence="8">BZIP transcription factor 11</fullName>
    </submittedName>
</protein>